<sequence>MDAIILRLSSKAEDYPDDSLLRETISLLSDLRRNPEEARKASWNTLKTNLGILQDKGIWEQSEESDKLLEALKQSADDILLDDTKTSTSQPENNLKWEGERFSITIPPTSTQSPLLPSNNPVVLPLELVQILNHAYFLHLLATDPQQVLPTGKSLLSVMSRPHDEPDVTSKPSLRNRVEDIVHRAFWDEATESLSNPEPSSQLPRLKSLYNDLYTALTPLLPSRHAVLVTLSSPLSPTSSPLNSAIMHLREVAASLRARCAPVRDSEIAAILQQLDEIPSNSPHPVMAKVVTSSIKSILKVAEVMKDDLSQFVLGSMSESQLRSVIAKQAKTMERDVILDIWHADRVSQSWTDWLETHNPQFTVGNPGSDDSYKWLARLVQSLGESFAVSCTLPTTTVTPNGTLDTAEDISEPARNALPGTFFFSTPTLLAIQNYLQALVIAASLRSLTRLPLPSTNSHSNGEEIAFMERLWALLDMEMREEGAGETKLAHLADEIIRARKHAASLNHTEVTAGEEATLRAAVDRTLKPNDPVFALLQKRLLTALLTALVQRRSEPAQTSPNIPERMQTGRDGERKGKRPRLAVDPEELDDVGSNVVWSELRTLEVKGFEDPILSKSVRATFQKIDNCLRWVESVWGDVIYTVKV</sequence>
<accession>A0ACB8AIE3</accession>
<proteinExistence type="predicted"/>
<dbReference type="Proteomes" id="UP000790377">
    <property type="component" value="Unassembled WGS sequence"/>
</dbReference>
<protein>
    <submittedName>
        <fullName evidence="1">T-complex protein 11-domain-containing protein</fullName>
    </submittedName>
</protein>
<keyword evidence="2" id="KW-1185">Reference proteome</keyword>
<gene>
    <name evidence="1" type="ORF">BJ138DRAFT_1146654</name>
</gene>
<reference evidence="1" key="1">
    <citation type="journal article" date="2021" name="New Phytol.">
        <title>Evolutionary innovations through gain and loss of genes in the ectomycorrhizal Boletales.</title>
        <authorList>
            <person name="Wu G."/>
            <person name="Miyauchi S."/>
            <person name="Morin E."/>
            <person name="Kuo A."/>
            <person name="Drula E."/>
            <person name="Varga T."/>
            <person name="Kohler A."/>
            <person name="Feng B."/>
            <person name="Cao Y."/>
            <person name="Lipzen A."/>
            <person name="Daum C."/>
            <person name="Hundley H."/>
            <person name="Pangilinan J."/>
            <person name="Johnson J."/>
            <person name="Barry K."/>
            <person name="LaButti K."/>
            <person name="Ng V."/>
            <person name="Ahrendt S."/>
            <person name="Min B."/>
            <person name="Choi I.G."/>
            <person name="Park H."/>
            <person name="Plett J.M."/>
            <person name="Magnuson J."/>
            <person name="Spatafora J.W."/>
            <person name="Nagy L.G."/>
            <person name="Henrissat B."/>
            <person name="Grigoriev I.V."/>
            <person name="Yang Z.L."/>
            <person name="Xu J."/>
            <person name="Martin F.M."/>
        </authorList>
    </citation>
    <scope>NUCLEOTIDE SEQUENCE</scope>
    <source>
        <strain evidence="1">ATCC 28755</strain>
    </source>
</reference>
<dbReference type="EMBL" id="MU267636">
    <property type="protein sequence ID" value="KAH7913134.1"/>
    <property type="molecule type" value="Genomic_DNA"/>
</dbReference>
<comment type="caution">
    <text evidence="1">The sequence shown here is derived from an EMBL/GenBank/DDBJ whole genome shotgun (WGS) entry which is preliminary data.</text>
</comment>
<evidence type="ECO:0000313" key="1">
    <source>
        <dbReference type="EMBL" id="KAH7913134.1"/>
    </source>
</evidence>
<name>A0ACB8AIE3_9AGAM</name>
<organism evidence="1 2">
    <name type="scientific">Hygrophoropsis aurantiaca</name>
    <dbReference type="NCBI Taxonomy" id="72124"/>
    <lineage>
        <taxon>Eukaryota</taxon>
        <taxon>Fungi</taxon>
        <taxon>Dikarya</taxon>
        <taxon>Basidiomycota</taxon>
        <taxon>Agaricomycotina</taxon>
        <taxon>Agaricomycetes</taxon>
        <taxon>Agaricomycetidae</taxon>
        <taxon>Boletales</taxon>
        <taxon>Coniophorineae</taxon>
        <taxon>Hygrophoropsidaceae</taxon>
        <taxon>Hygrophoropsis</taxon>
    </lineage>
</organism>
<evidence type="ECO:0000313" key="2">
    <source>
        <dbReference type="Proteomes" id="UP000790377"/>
    </source>
</evidence>